<organism evidence="4 5">
    <name type="scientific">Haloechinothrix salitolerans</name>
    <dbReference type="NCBI Taxonomy" id="926830"/>
    <lineage>
        <taxon>Bacteria</taxon>
        <taxon>Bacillati</taxon>
        <taxon>Actinomycetota</taxon>
        <taxon>Actinomycetes</taxon>
        <taxon>Pseudonocardiales</taxon>
        <taxon>Pseudonocardiaceae</taxon>
        <taxon>Haloechinothrix</taxon>
    </lineage>
</organism>
<dbReference type="InterPro" id="IPR052916">
    <property type="entry name" value="Type-I_RE_MTase_Subunit"/>
</dbReference>
<gene>
    <name evidence="4" type="ORF">ACFQGD_10710</name>
</gene>
<dbReference type="InterPro" id="IPR002052">
    <property type="entry name" value="DNA_methylase_N6_adenine_CS"/>
</dbReference>
<dbReference type="EMBL" id="JBHSXX010000001">
    <property type="protein sequence ID" value="MFC6867620.1"/>
    <property type="molecule type" value="Genomic_DNA"/>
</dbReference>
<keyword evidence="2" id="KW-0238">DNA-binding</keyword>
<keyword evidence="1" id="KW-0680">Restriction system</keyword>
<dbReference type="Proteomes" id="UP001596337">
    <property type="component" value="Unassembled WGS sequence"/>
</dbReference>
<dbReference type="Gene3D" id="3.90.220.20">
    <property type="entry name" value="DNA methylase specificity domains"/>
    <property type="match status" value="1"/>
</dbReference>
<keyword evidence="5" id="KW-1185">Reference proteome</keyword>
<name>A0ABW2BZ60_9PSEU</name>
<protein>
    <submittedName>
        <fullName evidence="4">N-6 DNA methylase</fullName>
    </submittedName>
</protein>
<dbReference type="Gene3D" id="1.10.10.10">
    <property type="entry name" value="Winged helix-like DNA-binding domain superfamily/Winged helix DNA-binding domain"/>
    <property type="match status" value="1"/>
</dbReference>
<dbReference type="PRINTS" id="PR00507">
    <property type="entry name" value="N12N6MTFRASE"/>
</dbReference>
<evidence type="ECO:0000256" key="1">
    <source>
        <dbReference type="ARBA" id="ARBA00022747"/>
    </source>
</evidence>
<dbReference type="InterPro" id="IPR009061">
    <property type="entry name" value="DNA-bd_dom_put_sf"/>
</dbReference>
<dbReference type="SUPFAM" id="SSF53335">
    <property type="entry name" value="S-adenosyl-L-methionine-dependent methyltransferases"/>
    <property type="match status" value="1"/>
</dbReference>
<dbReference type="SUPFAM" id="SSF46955">
    <property type="entry name" value="Putative DNA-binding domain"/>
    <property type="match status" value="1"/>
</dbReference>
<dbReference type="InterPro" id="IPR029063">
    <property type="entry name" value="SAM-dependent_MTases_sf"/>
</dbReference>
<evidence type="ECO:0000256" key="2">
    <source>
        <dbReference type="ARBA" id="ARBA00023125"/>
    </source>
</evidence>
<dbReference type="InterPro" id="IPR044946">
    <property type="entry name" value="Restrct_endonuc_typeI_TRD_sf"/>
</dbReference>
<feature type="domain" description="DNA methylase adenine-specific" evidence="3">
    <location>
        <begin position="138"/>
        <end position="351"/>
    </location>
</feature>
<dbReference type="Gene3D" id="3.40.50.150">
    <property type="entry name" value="Vaccinia Virus protein VP39"/>
    <property type="match status" value="1"/>
</dbReference>
<dbReference type="InterPro" id="IPR003356">
    <property type="entry name" value="DNA_methylase_A-5"/>
</dbReference>
<dbReference type="Pfam" id="PF02384">
    <property type="entry name" value="N6_Mtase"/>
    <property type="match status" value="1"/>
</dbReference>
<dbReference type="RefSeq" id="WP_345401133.1">
    <property type="nucleotide sequence ID" value="NZ_BAABLA010000104.1"/>
</dbReference>
<evidence type="ECO:0000313" key="5">
    <source>
        <dbReference type="Proteomes" id="UP001596337"/>
    </source>
</evidence>
<comment type="caution">
    <text evidence="4">The sequence shown here is derived from an EMBL/GenBank/DDBJ whole genome shotgun (WGS) entry which is preliminary data.</text>
</comment>
<dbReference type="InterPro" id="IPR036388">
    <property type="entry name" value="WH-like_DNA-bd_sf"/>
</dbReference>
<evidence type="ECO:0000313" key="4">
    <source>
        <dbReference type="EMBL" id="MFC6867620.1"/>
    </source>
</evidence>
<dbReference type="CDD" id="cd02440">
    <property type="entry name" value="AdoMet_MTases"/>
    <property type="match status" value="1"/>
</dbReference>
<accession>A0ABW2BZ60</accession>
<evidence type="ECO:0000259" key="3">
    <source>
        <dbReference type="Pfam" id="PF02384"/>
    </source>
</evidence>
<dbReference type="SUPFAM" id="SSF116734">
    <property type="entry name" value="DNA methylase specificity domain"/>
    <property type="match status" value="1"/>
</dbReference>
<dbReference type="PANTHER" id="PTHR42998:SF1">
    <property type="entry name" value="TYPE I RESTRICTION ENZYME HINDI METHYLASE SUBUNIT"/>
    <property type="match status" value="1"/>
</dbReference>
<keyword evidence="4" id="KW-0489">Methyltransferase</keyword>
<dbReference type="PROSITE" id="PS00092">
    <property type="entry name" value="N6_MTASE"/>
    <property type="match status" value="1"/>
</dbReference>
<proteinExistence type="predicted"/>
<dbReference type="GO" id="GO:0008168">
    <property type="term" value="F:methyltransferase activity"/>
    <property type="evidence" value="ECO:0007669"/>
    <property type="project" value="UniProtKB-KW"/>
</dbReference>
<sequence>MSEDSLVTASEVAKLAGVGRAAVSNWRRRYADFPDPVGGTGSSPTFRYADVERWLREQGRLAVSPTDELWRALDTGHQDTDVTTSVAGMAAYLAGLTDGSDLDPHVRGQADALEGSTRPEAIEHLVGRLFERQQRQHLTTPQGLADLVVALANPVAGIVFDPACGPGTVLRTAARHGARTLHGQEHEPDLAQLASARLALAEAETASVDVGDSLRADAYPDLRADVVLCDPPFGYRDWGHEELVIDRRWEYGTPPKTEPELAWLQHCLAHTAAGGTVVMVLPAGVSSRRSGRGIRKELLRAGALRAVVALPAGVLMSTGIPLHVWVLRNPDGQGAEPVLLLDTSHLAPERRGKADWQAIRAAILAPWREFRASGTVAEVAGRQRTIDVIDLLDEDVDVTPSRHLPLPAMPLDVNELQRGSAELAASLRELAARLPNTLREGRRGTKSTTTINDLARAGAITVRQATGRLSTTDDLDSDGPLVLSGRDLANGVSPSARLVEPSEDAIELRRGDVVAAMVVAGERPYAEVIGVDGLVLGRSVQLLRVDPDRVDPHFLAGLLRTRSLLRSATTSSGGLRLDFRRVEVPVLDIGEQRRIGEQLRQVHDVETGLYDAAERGKTLAQHLTDGLAAGAVEVFEHTDPGRRLRH</sequence>
<dbReference type="GO" id="GO:0032259">
    <property type="term" value="P:methylation"/>
    <property type="evidence" value="ECO:0007669"/>
    <property type="project" value="UniProtKB-KW"/>
</dbReference>
<reference evidence="5" key="1">
    <citation type="journal article" date="2019" name="Int. J. Syst. Evol. Microbiol.">
        <title>The Global Catalogue of Microorganisms (GCM) 10K type strain sequencing project: providing services to taxonomists for standard genome sequencing and annotation.</title>
        <authorList>
            <consortium name="The Broad Institute Genomics Platform"/>
            <consortium name="The Broad Institute Genome Sequencing Center for Infectious Disease"/>
            <person name="Wu L."/>
            <person name="Ma J."/>
        </authorList>
    </citation>
    <scope>NUCLEOTIDE SEQUENCE [LARGE SCALE GENOMIC DNA]</scope>
    <source>
        <strain evidence="5">KCTC 32255</strain>
    </source>
</reference>
<keyword evidence="4" id="KW-0808">Transferase</keyword>
<dbReference type="PANTHER" id="PTHR42998">
    <property type="entry name" value="TYPE I RESTRICTION ENZYME HINDVIIP M PROTEIN-RELATED"/>
    <property type="match status" value="1"/>
</dbReference>